<proteinExistence type="predicted"/>
<dbReference type="OrthoDB" id="10626585at2759"/>
<accession>A0A0V1GJW6</accession>
<name>A0A0V1GJW6_9BILA</name>
<keyword evidence="2" id="KW-1185">Reference proteome</keyword>
<dbReference type="AlphaFoldDB" id="A0A0V1GJW6"/>
<gene>
    <name evidence="1" type="ORF">T11_17475</name>
</gene>
<protein>
    <submittedName>
        <fullName evidence="1">Uncharacterized protein</fullName>
    </submittedName>
</protein>
<dbReference type="EMBL" id="JYDP01001443">
    <property type="protein sequence ID" value="KRY98322.1"/>
    <property type="molecule type" value="Genomic_DNA"/>
</dbReference>
<dbReference type="Proteomes" id="UP000055024">
    <property type="component" value="Unassembled WGS sequence"/>
</dbReference>
<organism evidence="1 2">
    <name type="scientific">Trichinella zimbabwensis</name>
    <dbReference type="NCBI Taxonomy" id="268475"/>
    <lineage>
        <taxon>Eukaryota</taxon>
        <taxon>Metazoa</taxon>
        <taxon>Ecdysozoa</taxon>
        <taxon>Nematoda</taxon>
        <taxon>Enoplea</taxon>
        <taxon>Dorylaimia</taxon>
        <taxon>Trichinellida</taxon>
        <taxon>Trichinellidae</taxon>
        <taxon>Trichinella</taxon>
    </lineage>
</organism>
<sequence length="54" mass="5800">MEVESNFRYIVVAYRGFLLPDDTSSNLSKLFVMDTGMSEAAIGAVHSEGDGSGK</sequence>
<evidence type="ECO:0000313" key="2">
    <source>
        <dbReference type="Proteomes" id="UP000055024"/>
    </source>
</evidence>
<reference evidence="1 2" key="1">
    <citation type="submission" date="2015-01" db="EMBL/GenBank/DDBJ databases">
        <title>Evolution of Trichinella species and genotypes.</title>
        <authorList>
            <person name="Korhonen P.K."/>
            <person name="Edoardo P."/>
            <person name="Giuseppe L.R."/>
            <person name="Gasser R.B."/>
        </authorList>
    </citation>
    <scope>NUCLEOTIDE SEQUENCE [LARGE SCALE GENOMIC DNA]</scope>
    <source>
        <strain evidence="1">ISS1029</strain>
    </source>
</reference>
<evidence type="ECO:0000313" key="1">
    <source>
        <dbReference type="EMBL" id="KRY98322.1"/>
    </source>
</evidence>
<comment type="caution">
    <text evidence="1">The sequence shown here is derived from an EMBL/GenBank/DDBJ whole genome shotgun (WGS) entry which is preliminary data.</text>
</comment>